<name>A0ACB5PVZ6_9BACT</name>
<comment type="caution">
    <text evidence="1">The sequence shown here is derived from an EMBL/GenBank/DDBJ whole genome shotgun (WGS) entry which is preliminary data.</text>
</comment>
<proteinExistence type="predicted"/>
<dbReference type="EMBL" id="BMFN01000003">
    <property type="protein sequence ID" value="GGF77203.1"/>
    <property type="molecule type" value="Genomic_DNA"/>
</dbReference>
<gene>
    <name evidence="1" type="ORF">GCM10011375_35340</name>
</gene>
<evidence type="ECO:0000313" key="1">
    <source>
        <dbReference type="EMBL" id="GGF77203.1"/>
    </source>
</evidence>
<accession>A0ACB5PVZ6</accession>
<evidence type="ECO:0000313" key="2">
    <source>
        <dbReference type="Proteomes" id="UP000605392"/>
    </source>
</evidence>
<sequence>MYLVKRATIWLVGFLAPGMAVAQTSVFQPGYVIRAEAPADTIRGYVDTFFAVEKKGVIMFRTTQDAATAQTFTAAQLTAAGTGTQEVYVTRQIPIGDSLQPRFLRVVVRGEASLFITESGEQRARFFIERQGGQAMPLRRGQQLQVLNSVLAGCLALDFADTPANNRAYRYQLDDFKQAVQKYNACKPAQQREQLFSGPPKPGNQVGMRLGVQNSQLYYPDEPIFYNQKPTSGLSPALGVFVKFNLGHRVAIVPELLYGRSNNSFSVVKRVGATSFYYTNTMETQASYVRLPLTLRYTFSRPGRLLRPYIEVGGAGGLVFGAQSLFILVNSELAGGTLGRTQKYSVGRNLLGYHGGAGVDFYSPIGIWGMSVRMEKLFLKHSYKTEDFSVDNRFNIDNQLLTFTYSWF</sequence>
<protein>
    <submittedName>
        <fullName evidence="1">Uncharacterized protein</fullName>
    </submittedName>
</protein>
<dbReference type="Proteomes" id="UP000605392">
    <property type="component" value="Unassembled WGS sequence"/>
</dbReference>
<organism evidence="1 2">
    <name type="scientific">Hymenobacter qilianensis</name>
    <dbReference type="NCBI Taxonomy" id="1385715"/>
    <lineage>
        <taxon>Bacteria</taxon>
        <taxon>Pseudomonadati</taxon>
        <taxon>Bacteroidota</taxon>
        <taxon>Cytophagia</taxon>
        <taxon>Cytophagales</taxon>
        <taxon>Hymenobacteraceae</taxon>
        <taxon>Hymenobacter</taxon>
    </lineage>
</organism>
<keyword evidence="2" id="KW-1185">Reference proteome</keyword>
<reference evidence="1 2" key="1">
    <citation type="journal article" date="2019" name="Int. J. Syst. Evol. Microbiol.">
        <title>The Global Catalogue of Microorganisms (GCM) 10K type strain sequencing project: providing services to taxonomists for standard genome sequencing and annotation.</title>
        <authorList>
            <consortium name="The Broad Institute Genomics Platform"/>
            <consortium name="The Broad Institute Genome Sequencing Center for Infectious Disease"/>
            <person name="Wu L."/>
            <person name="Ma J."/>
        </authorList>
    </citation>
    <scope>NUCLEOTIDE SEQUENCE [LARGE SCALE GENOMIC DNA]</scope>
    <source>
        <strain evidence="1 2">CGMCC 1.12720</strain>
    </source>
</reference>